<comment type="cofactor">
    <cofactor evidence="1">
        <name>Mg(2+)</name>
        <dbReference type="ChEBI" id="CHEBI:18420"/>
    </cofactor>
</comment>
<comment type="similarity">
    <text evidence="2 7">Belongs to the FPP/GGPP synthase family.</text>
</comment>
<evidence type="ECO:0000256" key="6">
    <source>
        <dbReference type="ARBA" id="ARBA00023229"/>
    </source>
</evidence>
<sequence length="287" mass="32141">MGQFFQELEEIAEAINRKIDELLPTSFTKNADILFEAIRYSAISASKKIRGFLLVKTADIFNVNREQSLKIAAAIEMIHTYSLIHDDLPAMDNDDYRRGKPSCHKEFGEAIGILAGDALLTYAFEVIASDQDNIDPILRIKIIQEITRAIGIKGMIGGQVIDITSQNMDYDDLKEVHKLKTGALIEASCVAGAIMGHAYSDEILVFREYAGKLGLIFQMVDDLIDEEDDKEKANANLLNLMPIVKIKEEIEELKRAAIQGLKSLSNLNIFNILILVELIDYIANQHK</sequence>
<keyword evidence="3 7" id="KW-0808">Transferase</keyword>
<evidence type="ECO:0000256" key="4">
    <source>
        <dbReference type="ARBA" id="ARBA00022723"/>
    </source>
</evidence>
<dbReference type="PROSITE" id="PS00444">
    <property type="entry name" value="POLYPRENYL_SYNTHASE_2"/>
    <property type="match status" value="1"/>
</dbReference>
<organism evidence="8 9">
    <name type="scientific">Hyalomma marginatum</name>
    <dbReference type="NCBI Taxonomy" id="34627"/>
    <lineage>
        <taxon>Eukaryota</taxon>
        <taxon>Metazoa</taxon>
        <taxon>Ecdysozoa</taxon>
        <taxon>Arthropoda</taxon>
        <taxon>Chelicerata</taxon>
        <taxon>Arachnida</taxon>
        <taxon>Acari</taxon>
        <taxon>Parasitiformes</taxon>
        <taxon>Ixodida</taxon>
        <taxon>Ixodoidea</taxon>
        <taxon>Ixodidae</taxon>
        <taxon>Hyalomminae</taxon>
        <taxon>Hyalomma</taxon>
    </lineage>
</organism>
<evidence type="ECO:0000313" key="8">
    <source>
        <dbReference type="EMBL" id="CAG7592731.1"/>
    </source>
</evidence>
<proteinExistence type="inferred from homology"/>
<keyword evidence="6" id="KW-0414">Isoprene biosynthesis</keyword>
<evidence type="ECO:0000256" key="3">
    <source>
        <dbReference type="ARBA" id="ARBA00022679"/>
    </source>
</evidence>
<keyword evidence="5" id="KW-0460">Magnesium</keyword>
<dbReference type="Gene3D" id="1.10.600.10">
    <property type="entry name" value="Farnesyl Diphosphate Synthase"/>
    <property type="match status" value="1"/>
</dbReference>
<dbReference type="PANTHER" id="PTHR43281">
    <property type="entry name" value="FARNESYL DIPHOSPHATE SYNTHASE"/>
    <property type="match status" value="1"/>
</dbReference>
<dbReference type="PROSITE" id="PS00723">
    <property type="entry name" value="POLYPRENYL_SYNTHASE_1"/>
    <property type="match status" value="1"/>
</dbReference>
<dbReference type="Pfam" id="PF00348">
    <property type="entry name" value="polyprenyl_synt"/>
    <property type="match status" value="1"/>
</dbReference>
<dbReference type="PANTHER" id="PTHR43281:SF1">
    <property type="entry name" value="FARNESYL DIPHOSPHATE SYNTHASE"/>
    <property type="match status" value="1"/>
</dbReference>
<dbReference type="InterPro" id="IPR000092">
    <property type="entry name" value="Polyprenyl_synt"/>
</dbReference>
<dbReference type="SFLD" id="SFLDS00005">
    <property type="entry name" value="Isoprenoid_Synthase_Type_I"/>
    <property type="match status" value="1"/>
</dbReference>
<dbReference type="FunFam" id="1.10.600.10:FF:000001">
    <property type="entry name" value="Geranylgeranyl diphosphate synthase"/>
    <property type="match status" value="1"/>
</dbReference>
<dbReference type="Proteomes" id="UP000837675">
    <property type="component" value="Unassembled WGS sequence"/>
</dbReference>
<dbReference type="AlphaFoldDB" id="A0A8S4C2K4"/>
<protein>
    <submittedName>
        <fullName evidence="8">Polyprenil synthetase family protein</fullName>
    </submittedName>
</protein>
<dbReference type="GO" id="GO:0042811">
    <property type="term" value="P:pheromone biosynthetic process"/>
    <property type="evidence" value="ECO:0007669"/>
    <property type="project" value="UniProtKB-ARBA"/>
</dbReference>
<comment type="caution">
    <text evidence="8">The sequence shown here is derived from an EMBL/GenBank/DDBJ whole genome shotgun (WGS) entry which is preliminary data.</text>
</comment>
<evidence type="ECO:0000256" key="1">
    <source>
        <dbReference type="ARBA" id="ARBA00001946"/>
    </source>
</evidence>
<dbReference type="EMBL" id="CAJVAF010000290">
    <property type="protein sequence ID" value="CAG7592731.1"/>
    <property type="molecule type" value="Genomic_DNA"/>
</dbReference>
<reference evidence="8" key="1">
    <citation type="submission" date="2021-06" db="EMBL/GenBank/DDBJ databases">
        <authorList>
            <person name="Nardi T."/>
            <person name="Nardi T."/>
        </authorList>
    </citation>
    <scope>NUCLEOTIDE SEQUENCE</scope>
</reference>
<dbReference type="GO" id="GO:0046872">
    <property type="term" value="F:metal ion binding"/>
    <property type="evidence" value="ECO:0007669"/>
    <property type="project" value="UniProtKB-KW"/>
</dbReference>
<evidence type="ECO:0000313" key="9">
    <source>
        <dbReference type="Proteomes" id="UP000837675"/>
    </source>
</evidence>
<accession>A0A8S4C2K4</accession>
<evidence type="ECO:0000256" key="5">
    <source>
        <dbReference type="ARBA" id="ARBA00022842"/>
    </source>
</evidence>
<dbReference type="SFLD" id="SFLDG01017">
    <property type="entry name" value="Polyprenyl_Transferase_Like"/>
    <property type="match status" value="1"/>
</dbReference>
<dbReference type="GO" id="GO:0004659">
    <property type="term" value="F:prenyltransferase activity"/>
    <property type="evidence" value="ECO:0007669"/>
    <property type="project" value="InterPro"/>
</dbReference>
<gene>
    <name evidence="8" type="ORF">MHYMCMPASI_00606</name>
</gene>
<keyword evidence="4" id="KW-0479">Metal-binding</keyword>
<dbReference type="GO" id="GO:0008299">
    <property type="term" value="P:isoprenoid biosynthetic process"/>
    <property type="evidence" value="ECO:0007669"/>
    <property type="project" value="UniProtKB-KW"/>
</dbReference>
<evidence type="ECO:0000256" key="2">
    <source>
        <dbReference type="ARBA" id="ARBA00006706"/>
    </source>
</evidence>
<name>A0A8S4C2K4_9ACAR</name>
<dbReference type="CDD" id="cd00685">
    <property type="entry name" value="Trans_IPPS_HT"/>
    <property type="match status" value="1"/>
</dbReference>
<dbReference type="InterPro" id="IPR008949">
    <property type="entry name" value="Isoprenoid_synthase_dom_sf"/>
</dbReference>
<evidence type="ECO:0000256" key="7">
    <source>
        <dbReference type="RuleBase" id="RU004466"/>
    </source>
</evidence>
<keyword evidence="9" id="KW-1185">Reference proteome</keyword>
<dbReference type="SUPFAM" id="SSF48576">
    <property type="entry name" value="Terpenoid synthases"/>
    <property type="match status" value="1"/>
</dbReference>
<dbReference type="InterPro" id="IPR033749">
    <property type="entry name" value="Polyprenyl_synt_CS"/>
</dbReference>